<reference evidence="1 2" key="1">
    <citation type="submission" date="2016-03" db="EMBL/GenBank/DDBJ databases">
        <title>Complete genome sequence of Pedobacter cryoconitis PAMC 27485.</title>
        <authorList>
            <person name="Lee J."/>
            <person name="Kim O.-S."/>
        </authorList>
    </citation>
    <scope>NUCLEOTIDE SEQUENCE [LARGE SCALE GENOMIC DNA]</scope>
    <source>
        <strain evidence="1 2">PAMC 27485</strain>
    </source>
</reference>
<evidence type="ECO:0000313" key="1">
    <source>
        <dbReference type="EMBL" id="AMQ01322.1"/>
    </source>
</evidence>
<dbReference type="Proteomes" id="UP000071561">
    <property type="component" value="Chromosome"/>
</dbReference>
<name>A0A127VJ77_9SPHI</name>
<protein>
    <submittedName>
        <fullName evidence="1">Uncharacterized protein</fullName>
    </submittedName>
</protein>
<sequence>MHIQIQNIGLYFFFYNPIIKQTFADVNYIHHLKTINTKAKIRNLFFKCKNKVKSTIQTAVSI</sequence>
<keyword evidence="2" id="KW-1185">Reference proteome</keyword>
<proteinExistence type="predicted"/>
<dbReference type="AlphaFoldDB" id="A0A127VJ77"/>
<accession>A0A127VJ77</accession>
<gene>
    <name evidence="1" type="ORF">AY601_4482</name>
</gene>
<dbReference type="EMBL" id="CP014504">
    <property type="protein sequence ID" value="AMQ01322.1"/>
    <property type="molecule type" value="Genomic_DNA"/>
</dbReference>
<organism evidence="1 2">
    <name type="scientific">Pedobacter cryoconitis</name>
    <dbReference type="NCBI Taxonomy" id="188932"/>
    <lineage>
        <taxon>Bacteria</taxon>
        <taxon>Pseudomonadati</taxon>
        <taxon>Bacteroidota</taxon>
        <taxon>Sphingobacteriia</taxon>
        <taxon>Sphingobacteriales</taxon>
        <taxon>Sphingobacteriaceae</taxon>
        <taxon>Pedobacter</taxon>
    </lineage>
</organism>
<dbReference type="KEGG" id="pcm:AY601_4482"/>
<evidence type="ECO:0000313" key="2">
    <source>
        <dbReference type="Proteomes" id="UP000071561"/>
    </source>
</evidence>